<name>A0A933I977_UNCT6</name>
<gene>
    <name evidence="2" type="ORF">HY768_02975</name>
</gene>
<sequence>MRNKILSSLLAATIIAAVVFSGCSKEPPASVKPPVPEDTLSGDYFPLVTGSKWIYAWTINGSTYTVTRTVIDTVILWGMDTVKCVVENGPPVTDTTYLYTDTTYFKKTASGITEHNKNGDLICNRAVFPLIVGRKWGTGTNDYSFLEMREAVTIDTVRYPECFKLRYKNYRDNTASGCMWFARDVGFVEGAIQGTIVLKSYKTPPK</sequence>
<keyword evidence="1" id="KW-0732">Signal</keyword>
<dbReference type="AlphaFoldDB" id="A0A933I977"/>
<feature type="signal peptide" evidence="1">
    <location>
        <begin position="1"/>
        <end position="21"/>
    </location>
</feature>
<accession>A0A933I977</accession>
<protein>
    <recommendedName>
        <fullName evidence="4">Lipoprotein</fullName>
    </recommendedName>
</protein>
<evidence type="ECO:0008006" key="4">
    <source>
        <dbReference type="Google" id="ProtNLM"/>
    </source>
</evidence>
<dbReference type="EMBL" id="JACQXR010000036">
    <property type="protein sequence ID" value="MBI4726180.1"/>
    <property type="molecule type" value="Genomic_DNA"/>
</dbReference>
<feature type="chain" id="PRO_5037519421" description="Lipoprotein" evidence="1">
    <location>
        <begin position="22"/>
        <end position="206"/>
    </location>
</feature>
<evidence type="ECO:0000313" key="2">
    <source>
        <dbReference type="EMBL" id="MBI4726180.1"/>
    </source>
</evidence>
<reference evidence="2" key="1">
    <citation type="submission" date="2020-07" db="EMBL/GenBank/DDBJ databases">
        <title>Huge and variable diversity of episymbiotic CPR bacteria and DPANN archaea in groundwater ecosystems.</title>
        <authorList>
            <person name="He C.Y."/>
            <person name="Keren R."/>
            <person name="Whittaker M."/>
            <person name="Farag I.F."/>
            <person name="Doudna J."/>
            <person name="Cate J.H.D."/>
            <person name="Banfield J.F."/>
        </authorList>
    </citation>
    <scope>NUCLEOTIDE SEQUENCE</scope>
    <source>
        <strain evidence="2">NC_groundwater_1520_Pr4_B-0.1um_53_5</strain>
    </source>
</reference>
<comment type="caution">
    <text evidence="2">The sequence shown here is derived from an EMBL/GenBank/DDBJ whole genome shotgun (WGS) entry which is preliminary data.</text>
</comment>
<dbReference type="Proteomes" id="UP000736328">
    <property type="component" value="Unassembled WGS sequence"/>
</dbReference>
<organism evidence="2 3">
    <name type="scientific">candidate division TA06 bacterium</name>
    <dbReference type="NCBI Taxonomy" id="2250710"/>
    <lineage>
        <taxon>Bacteria</taxon>
        <taxon>Bacteria division TA06</taxon>
    </lineage>
</organism>
<evidence type="ECO:0000313" key="3">
    <source>
        <dbReference type="Proteomes" id="UP000736328"/>
    </source>
</evidence>
<dbReference type="PROSITE" id="PS51257">
    <property type="entry name" value="PROKAR_LIPOPROTEIN"/>
    <property type="match status" value="1"/>
</dbReference>
<proteinExistence type="predicted"/>
<evidence type="ECO:0000256" key="1">
    <source>
        <dbReference type="SAM" id="SignalP"/>
    </source>
</evidence>